<evidence type="ECO:0000313" key="13">
    <source>
        <dbReference type="EMBL" id="ACV27361.1"/>
    </source>
</evidence>
<keyword evidence="7" id="KW-0143">Chaperone</keyword>
<evidence type="ECO:0000256" key="8">
    <source>
        <dbReference type="ARBA" id="ARBA00038408"/>
    </source>
</evidence>
<dbReference type="Gene3D" id="1.10.4030.10">
    <property type="entry name" value="Porin chaperone SurA, peptide-binding domain"/>
    <property type="match status" value="1"/>
</dbReference>
<dbReference type="PANTHER" id="PTHR47529">
    <property type="entry name" value="PEPTIDYL-PROLYL CIS-TRANS ISOMERASE D"/>
    <property type="match status" value="1"/>
</dbReference>
<evidence type="ECO:0000256" key="2">
    <source>
        <dbReference type="ARBA" id="ARBA00022475"/>
    </source>
</evidence>
<name>C7R6D3_KANKD</name>
<evidence type="ECO:0000256" key="7">
    <source>
        <dbReference type="ARBA" id="ARBA00023186"/>
    </source>
</evidence>
<evidence type="ECO:0000256" key="6">
    <source>
        <dbReference type="ARBA" id="ARBA00023136"/>
    </source>
</evidence>
<evidence type="ECO:0000256" key="4">
    <source>
        <dbReference type="ARBA" id="ARBA00022692"/>
    </source>
</evidence>
<evidence type="ECO:0000256" key="11">
    <source>
        <dbReference type="PROSITE-ProRule" id="PRU00278"/>
    </source>
</evidence>
<comment type="similarity">
    <text evidence="8">Belongs to the PpiD chaperone family.</text>
</comment>
<comment type="subcellular location">
    <subcellularLocation>
        <location evidence="1">Cell inner membrane</location>
        <topology evidence="1">Single-pass type II membrane protein</topology>
        <orientation evidence="1">Periplasmic side</orientation>
    </subcellularLocation>
</comment>
<organism evidence="13 14">
    <name type="scientific">Kangiella koreensis (strain DSM 16069 / JCM 12317 / KCTC 12182 / SW-125)</name>
    <dbReference type="NCBI Taxonomy" id="523791"/>
    <lineage>
        <taxon>Bacteria</taxon>
        <taxon>Pseudomonadati</taxon>
        <taxon>Pseudomonadota</taxon>
        <taxon>Gammaproteobacteria</taxon>
        <taxon>Kangiellales</taxon>
        <taxon>Kangiellaceae</taxon>
        <taxon>Kangiella</taxon>
    </lineage>
</organism>
<dbReference type="SUPFAM" id="SSF54534">
    <property type="entry name" value="FKBP-like"/>
    <property type="match status" value="1"/>
</dbReference>
<dbReference type="InterPro" id="IPR027304">
    <property type="entry name" value="Trigger_fact/SurA_dom_sf"/>
</dbReference>
<dbReference type="InterPro" id="IPR000297">
    <property type="entry name" value="PPIase_PpiC"/>
</dbReference>
<dbReference type="HOGENOM" id="CLU_023843_1_1_6"/>
<dbReference type="KEGG" id="kko:Kkor_1951"/>
<evidence type="ECO:0000256" key="10">
    <source>
        <dbReference type="ARBA" id="ARBA00042775"/>
    </source>
</evidence>
<keyword evidence="2" id="KW-1003">Cell membrane</keyword>
<dbReference type="eggNOG" id="COG0760">
    <property type="taxonomic scope" value="Bacteria"/>
</dbReference>
<dbReference type="GO" id="GO:0003755">
    <property type="term" value="F:peptidyl-prolyl cis-trans isomerase activity"/>
    <property type="evidence" value="ECO:0007669"/>
    <property type="project" value="UniProtKB-KW"/>
</dbReference>
<evidence type="ECO:0000256" key="9">
    <source>
        <dbReference type="ARBA" id="ARBA00040743"/>
    </source>
</evidence>
<keyword evidence="6" id="KW-0472">Membrane</keyword>
<dbReference type="Proteomes" id="UP000001231">
    <property type="component" value="Chromosome"/>
</dbReference>
<dbReference type="AlphaFoldDB" id="C7R6D3"/>
<dbReference type="SUPFAM" id="SSF109998">
    <property type="entry name" value="Triger factor/SurA peptide-binding domain-like"/>
    <property type="match status" value="1"/>
</dbReference>
<keyword evidence="4" id="KW-0812">Transmembrane</keyword>
<keyword evidence="14" id="KW-1185">Reference proteome</keyword>
<evidence type="ECO:0000256" key="5">
    <source>
        <dbReference type="ARBA" id="ARBA00022989"/>
    </source>
</evidence>
<evidence type="ECO:0000313" key="14">
    <source>
        <dbReference type="Proteomes" id="UP000001231"/>
    </source>
</evidence>
<dbReference type="Pfam" id="PF13624">
    <property type="entry name" value="SurA_N_3"/>
    <property type="match status" value="1"/>
</dbReference>
<gene>
    <name evidence="13" type="ordered locus">Kkor_1951</name>
</gene>
<dbReference type="Gene3D" id="3.10.50.40">
    <property type="match status" value="1"/>
</dbReference>
<evidence type="ECO:0000256" key="3">
    <source>
        <dbReference type="ARBA" id="ARBA00022519"/>
    </source>
</evidence>
<proteinExistence type="inferred from homology"/>
<dbReference type="InterPro" id="IPR052029">
    <property type="entry name" value="PpiD_chaperone"/>
</dbReference>
<keyword evidence="11" id="KW-0697">Rotamase</keyword>
<accession>C7R6D3</accession>
<dbReference type="PANTHER" id="PTHR47529:SF1">
    <property type="entry name" value="PERIPLASMIC CHAPERONE PPID"/>
    <property type="match status" value="1"/>
</dbReference>
<evidence type="ECO:0000259" key="12">
    <source>
        <dbReference type="PROSITE" id="PS50198"/>
    </source>
</evidence>
<dbReference type="PROSITE" id="PS50198">
    <property type="entry name" value="PPIC_PPIASE_2"/>
    <property type="match status" value="1"/>
</dbReference>
<dbReference type="GO" id="GO:0005886">
    <property type="term" value="C:plasma membrane"/>
    <property type="evidence" value="ECO:0007669"/>
    <property type="project" value="UniProtKB-SubCell"/>
</dbReference>
<evidence type="ECO:0000256" key="1">
    <source>
        <dbReference type="ARBA" id="ARBA00004382"/>
    </source>
</evidence>
<feature type="domain" description="PpiC" evidence="12">
    <location>
        <begin position="254"/>
        <end position="360"/>
    </location>
</feature>
<sequence>MKVVLFVIIIFFIFAGYFTGTLFSGNPDKVAEVEGAEITNAQIQQRVDNVRRQMGDQFEQQYATEASQQLLRQQIKEQLISEQVLRANLTKAGLTASEQQIKAWAREFPAFQIGGVYSADQAKMILAQQGWSEERFRQFARQQIAQEQLEQGVGASNFALNFEVEAYYQLQEQTRDVGYVRVAREAFSDSVDVSDSEVKEYYEQNQTQFEQPEMVNLRYVRLSLTELSQDLMADVSNEQITSFYEQNKANYQDPAEILVAHILIDSSVEDAQSKAQSLLSDIEQGADFAELAKEHSSDTFSGENGGQLDWVDAVPTSDDNPTGTGWVPEFEAAALALENVGDVTDLVESQFGYHIIKLVDKKAADVSPLENVQDEIRQQLALEQAQKIFFEKQAILNEKLFEYGDDLEKFAEQVELEIQETGLFSKDSATGIADNPVFLEKAFSASILESTEVSDMIELSQDDIVYLTVKDYQPSQVQPLEEVKQIVVDTLKEEKIAEATKAYAEQVLAELEAGGSAEQLLATKELSWTESEALKARGSSVQFDLSNAIFALQPPKEGEVIRAVEPLFNGDYAVIEVQAVQYPDPSTMDEATRKQIAQRLANVNAQAELQGLMKTFREKSEISE</sequence>
<dbReference type="EMBL" id="CP001707">
    <property type="protein sequence ID" value="ACV27361.1"/>
    <property type="molecule type" value="Genomic_DNA"/>
</dbReference>
<protein>
    <recommendedName>
        <fullName evidence="9">Periplasmic chaperone PpiD</fullName>
    </recommendedName>
    <alternativeName>
        <fullName evidence="10">Periplasmic folding chaperone</fullName>
    </alternativeName>
</protein>
<keyword evidence="3" id="KW-0997">Cell inner membrane</keyword>
<dbReference type="Gene3D" id="6.10.140.970">
    <property type="match status" value="1"/>
</dbReference>
<reference evidence="13 14" key="1">
    <citation type="journal article" date="2009" name="Stand. Genomic Sci.">
        <title>Complete genome sequence of Kangiella koreensis type strain (SW-125).</title>
        <authorList>
            <person name="Han C."/>
            <person name="Sikorski J."/>
            <person name="Lapidus A."/>
            <person name="Nolan M."/>
            <person name="Glavina Del Rio T."/>
            <person name="Tice H."/>
            <person name="Cheng J.F."/>
            <person name="Lucas S."/>
            <person name="Chen F."/>
            <person name="Copeland A."/>
            <person name="Ivanova N."/>
            <person name="Mavromatis K."/>
            <person name="Ovchinnikova G."/>
            <person name="Pati A."/>
            <person name="Bruce D."/>
            <person name="Goodwin L."/>
            <person name="Pitluck S."/>
            <person name="Chen A."/>
            <person name="Palaniappan K."/>
            <person name="Land M."/>
            <person name="Hauser L."/>
            <person name="Chang Y.J."/>
            <person name="Jeffries C.D."/>
            <person name="Chain P."/>
            <person name="Saunders E."/>
            <person name="Brettin T."/>
            <person name="Goker M."/>
            <person name="Tindall B.J."/>
            <person name="Bristow J."/>
            <person name="Eisen J.A."/>
            <person name="Markowitz V."/>
            <person name="Hugenholtz P."/>
            <person name="Kyrpides N.C."/>
            <person name="Klenk H.P."/>
            <person name="Detter J.C."/>
        </authorList>
    </citation>
    <scope>NUCLEOTIDE SEQUENCE [LARGE SCALE GENOMIC DNA]</scope>
    <source>
        <strain evidence="14">DSM 16069 / KCTC 12182 / SW-125</strain>
    </source>
</reference>
<keyword evidence="11 13" id="KW-0413">Isomerase</keyword>
<keyword evidence="5" id="KW-1133">Transmembrane helix</keyword>
<dbReference type="Pfam" id="PF13616">
    <property type="entry name" value="Rotamase_3"/>
    <property type="match status" value="1"/>
</dbReference>
<dbReference type="InterPro" id="IPR046357">
    <property type="entry name" value="PPIase_dom_sf"/>
</dbReference>
<dbReference type="STRING" id="523791.Kkor_1951"/>
<dbReference type="InParanoid" id="C7R6D3"/>
<dbReference type="FunCoup" id="C7R6D3">
    <property type="interactions" value="207"/>
</dbReference>